<evidence type="ECO:0000313" key="5">
    <source>
        <dbReference type="Proteomes" id="UP000290253"/>
    </source>
</evidence>
<gene>
    <name evidence="4" type="ORF">ESZ00_10210</name>
</gene>
<feature type="modified residue" description="4-aspartylphosphate" evidence="2">
    <location>
        <position position="54"/>
    </location>
</feature>
<evidence type="ECO:0000256" key="1">
    <source>
        <dbReference type="ARBA" id="ARBA00022553"/>
    </source>
</evidence>
<evidence type="ECO:0000259" key="3">
    <source>
        <dbReference type="PROSITE" id="PS50110"/>
    </source>
</evidence>
<dbReference type="Proteomes" id="UP000290253">
    <property type="component" value="Unassembled WGS sequence"/>
</dbReference>
<dbReference type="Gene3D" id="3.40.50.2300">
    <property type="match status" value="1"/>
</dbReference>
<dbReference type="InterPro" id="IPR050595">
    <property type="entry name" value="Bact_response_regulator"/>
</dbReference>
<dbReference type="OrthoDB" id="9800897at2"/>
<evidence type="ECO:0000313" key="4">
    <source>
        <dbReference type="EMBL" id="RXS94995.1"/>
    </source>
</evidence>
<name>A0A4Q1SD58_9BACT</name>
<dbReference type="InterPro" id="IPR001789">
    <property type="entry name" value="Sig_transdc_resp-reg_receiver"/>
</dbReference>
<dbReference type="EMBL" id="SDMK01000002">
    <property type="protein sequence ID" value="RXS94995.1"/>
    <property type="molecule type" value="Genomic_DNA"/>
</dbReference>
<dbReference type="Pfam" id="PF00072">
    <property type="entry name" value="Response_reg"/>
    <property type="match status" value="1"/>
</dbReference>
<dbReference type="GO" id="GO:0000160">
    <property type="term" value="P:phosphorelay signal transduction system"/>
    <property type="evidence" value="ECO:0007669"/>
    <property type="project" value="InterPro"/>
</dbReference>
<dbReference type="PANTHER" id="PTHR44591:SF25">
    <property type="entry name" value="CHEMOTAXIS TWO-COMPONENT RESPONSE REGULATOR"/>
    <property type="match status" value="1"/>
</dbReference>
<evidence type="ECO:0000256" key="2">
    <source>
        <dbReference type="PROSITE-ProRule" id="PRU00169"/>
    </source>
</evidence>
<dbReference type="InterPro" id="IPR011006">
    <property type="entry name" value="CheY-like_superfamily"/>
</dbReference>
<dbReference type="RefSeq" id="WP_129208164.1">
    <property type="nucleotide sequence ID" value="NZ_BMGU01000003.1"/>
</dbReference>
<sequence length="124" mass="13797">MKLALVADDSRAVRGILSRILQRAGFEVVQAENGRDGMAMLLTEARPVALVCADWNMPEMNGLDFVRALRAESRFAATPVMMITSETHFERMQTALGAGVSEYVTKPFTEEVILEKLQLLHVMD</sequence>
<protein>
    <submittedName>
        <fullName evidence="4">Response regulator</fullName>
    </submittedName>
</protein>
<feature type="domain" description="Response regulatory" evidence="3">
    <location>
        <begin position="3"/>
        <end position="121"/>
    </location>
</feature>
<dbReference type="SMART" id="SM00448">
    <property type="entry name" value="REC"/>
    <property type="match status" value="1"/>
</dbReference>
<organism evidence="4 5">
    <name type="scientific">Silvibacterium dinghuense</name>
    <dbReference type="NCBI Taxonomy" id="1560006"/>
    <lineage>
        <taxon>Bacteria</taxon>
        <taxon>Pseudomonadati</taxon>
        <taxon>Acidobacteriota</taxon>
        <taxon>Terriglobia</taxon>
        <taxon>Terriglobales</taxon>
        <taxon>Acidobacteriaceae</taxon>
        <taxon>Silvibacterium</taxon>
    </lineage>
</organism>
<keyword evidence="5" id="KW-1185">Reference proteome</keyword>
<dbReference type="PANTHER" id="PTHR44591">
    <property type="entry name" value="STRESS RESPONSE REGULATOR PROTEIN 1"/>
    <property type="match status" value="1"/>
</dbReference>
<keyword evidence="1 2" id="KW-0597">Phosphoprotein</keyword>
<comment type="caution">
    <text evidence="4">The sequence shown here is derived from an EMBL/GenBank/DDBJ whole genome shotgun (WGS) entry which is preliminary data.</text>
</comment>
<proteinExistence type="predicted"/>
<dbReference type="SUPFAM" id="SSF52172">
    <property type="entry name" value="CheY-like"/>
    <property type="match status" value="1"/>
</dbReference>
<dbReference type="PROSITE" id="PS50110">
    <property type="entry name" value="RESPONSE_REGULATORY"/>
    <property type="match status" value="1"/>
</dbReference>
<accession>A0A4Q1SD58</accession>
<reference evidence="4 5" key="1">
    <citation type="journal article" date="2016" name="Int. J. Syst. Evol. Microbiol.">
        <title>Acidipila dinghuensis sp. nov., an acidobacterium isolated from forest soil.</title>
        <authorList>
            <person name="Jiang Y.W."/>
            <person name="Wang J."/>
            <person name="Chen M.H."/>
            <person name="Lv Y.Y."/>
            <person name="Qiu L.H."/>
        </authorList>
    </citation>
    <scope>NUCLEOTIDE SEQUENCE [LARGE SCALE GENOMIC DNA]</scope>
    <source>
        <strain evidence="4 5">DHOF10</strain>
    </source>
</reference>
<dbReference type="AlphaFoldDB" id="A0A4Q1SD58"/>